<comment type="similarity">
    <text evidence="2">Belongs to the OXA1/ALB3/YidC family. Type 1 subfamily.</text>
</comment>
<feature type="transmembrane region" description="Helical" evidence="13">
    <location>
        <begin position="34"/>
        <end position="56"/>
    </location>
</feature>
<feature type="transmembrane region" description="Helical" evidence="13">
    <location>
        <begin position="207"/>
        <end position="233"/>
    </location>
</feature>
<comment type="function">
    <text evidence="7">Required for the insertion and/or proper folding and/or complex formation of integral membrane proteins into the membrane. Involved in integration of membrane proteins that insert both dependently and independently of the Sec translocase complex, as well as at least some lipoproteins. Aids folding of multispanning membrane proteins.</text>
</comment>
<evidence type="ECO:0000256" key="3">
    <source>
        <dbReference type="ARBA" id="ARBA00015325"/>
    </source>
</evidence>
<keyword evidence="6 13" id="KW-0472">Membrane</keyword>
<dbReference type="EMBL" id="JACHMU010000001">
    <property type="protein sequence ID" value="MBB5742221.1"/>
    <property type="molecule type" value="Genomic_DNA"/>
</dbReference>
<keyword evidence="5 13" id="KW-1133">Transmembrane helix</keyword>
<evidence type="ECO:0000259" key="14">
    <source>
        <dbReference type="Pfam" id="PF02096"/>
    </source>
</evidence>
<organism evidence="15 16">
    <name type="scientific">Microbacterium ginsengiterrae</name>
    <dbReference type="NCBI Taxonomy" id="546115"/>
    <lineage>
        <taxon>Bacteria</taxon>
        <taxon>Bacillati</taxon>
        <taxon>Actinomycetota</taxon>
        <taxon>Actinomycetes</taxon>
        <taxon>Micrococcales</taxon>
        <taxon>Microbacteriaceae</taxon>
        <taxon>Microbacterium</taxon>
    </lineage>
</organism>
<evidence type="ECO:0000256" key="1">
    <source>
        <dbReference type="ARBA" id="ARBA00004141"/>
    </source>
</evidence>
<dbReference type="Proteomes" id="UP000517712">
    <property type="component" value="Unassembled WGS sequence"/>
</dbReference>
<dbReference type="GO" id="GO:0032977">
    <property type="term" value="F:membrane insertase activity"/>
    <property type="evidence" value="ECO:0007669"/>
    <property type="project" value="InterPro"/>
</dbReference>
<keyword evidence="16" id="KW-1185">Reference proteome</keyword>
<evidence type="ECO:0000256" key="7">
    <source>
        <dbReference type="ARBA" id="ARBA00025034"/>
    </source>
</evidence>
<evidence type="ECO:0000256" key="2">
    <source>
        <dbReference type="ARBA" id="ARBA00010527"/>
    </source>
</evidence>
<evidence type="ECO:0000256" key="11">
    <source>
        <dbReference type="ARBA" id="ARBA00033342"/>
    </source>
</evidence>
<dbReference type="Pfam" id="PF02096">
    <property type="entry name" value="60KD_IMP"/>
    <property type="match status" value="1"/>
</dbReference>
<keyword evidence="4 12" id="KW-0812">Transmembrane</keyword>
<name>A0A7W9CB72_9MICO</name>
<accession>A0A7W9CB72</accession>
<evidence type="ECO:0000256" key="10">
    <source>
        <dbReference type="ARBA" id="ARBA00033245"/>
    </source>
</evidence>
<proteinExistence type="inferred from homology"/>
<evidence type="ECO:0000256" key="8">
    <source>
        <dbReference type="ARBA" id="ARBA00026028"/>
    </source>
</evidence>
<feature type="transmembrane region" description="Helical" evidence="13">
    <location>
        <begin position="142"/>
        <end position="175"/>
    </location>
</feature>
<dbReference type="GO" id="GO:0051205">
    <property type="term" value="P:protein insertion into membrane"/>
    <property type="evidence" value="ECO:0007669"/>
    <property type="project" value="TreeGrafter"/>
</dbReference>
<dbReference type="PANTHER" id="PTHR12428">
    <property type="entry name" value="OXA1"/>
    <property type="match status" value="1"/>
</dbReference>
<evidence type="ECO:0000256" key="13">
    <source>
        <dbReference type="SAM" id="Phobius"/>
    </source>
</evidence>
<comment type="caution">
    <text evidence="15">The sequence shown here is derived from an EMBL/GenBank/DDBJ whole genome shotgun (WGS) entry which is preliminary data.</text>
</comment>
<evidence type="ECO:0000256" key="4">
    <source>
        <dbReference type="ARBA" id="ARBA00022692"/>
    </source>
</evidence>
<dbReference type="RefSeq" id="WP_184281563.1">
    <property type="nucleotide sequence ID" value="NZ_BAAAPG010000001.1"/>
</dbReference>
<evidence type="ECO:0000256" key="6">
    <source>
        <dbReference type="ARBA" id="ARBA00023136"/>
    </source>
</evidence>
<comment type="subcellular location">
    <subcellularLocation>
        <location evidence="1 12">Membrane</location>
        <topology evidence="1 12">Multi-pass membrane protein</topology>
    </subcellularLocation>
</comment>
<comment type="subunit">
    <text evidence="8">Interacts with the Sec translocase complex via SecD. Specifically interacts with transmembrane segments of nascent integral membrane proteins during membrane integration.</text>
</comment>
<protein>
    <recommendedName>
        <fullName evidence="3">Membrane protein insertase YidC</fullName>
    </recommendedName>
    <alternativeName>
        <fullName evidence="11">Foldase YidC</fullName>
    </alternativeName>
    <alternativeName>
        <fullName evidence="10">Membrane integrase YidC</fullName>
    </alternativeName>
    <alternativeName>
        <fullName evidence="9">Membrane protein YidC</fullName>
    </alternativeName>
</protein>
<dbReference type="InterPro" id="IPR028055">
    <property type="entry name" value="YidC/Oxa/ALB_C"/>
</dbReference>
<feature type="domain" description="Membrane insertase YidC/Oxa/ALB C-terminal" evidence="14">
    <location>
        <begin position="38"/>
        <end position="239"/>
    </location>
</feature>
<dbReference type="PANTHER" id="PTHR12428:SF65">
    <property type="entry name" value="CYTOCHROME C OXIDASE ASSEMBLY PROTEIN COX18, MITOCHONDRIAL"/>
    <property type="match status" value="1"/>
</dbReference>
<evidence type="ECO:0000256" key="5">
    <source>
        <dbReference type="ARBA" id="ARBA00022989"/>
    </source>
</evidence>
<dbReference type="AlphaFoldDB" id="A0A7W9CB72"/>
<evidence type="ECO:0000256" key="12">
    <source>
        <dbReference type="RuleBase" id="RU003945"/>
    </source>
</evidence>
<sequence length="248" mass="26553">MDIYAFGPIAAVLDAAYGAMTWLAAALEPLTGSAAAAAAVVAVTILVRVALIPVGISQARAEQTRARLAPRLRALHTRHRKDPERLQRETMNLYREENTSPFAGCMPVLLQAPIVGILYTLFLRTEIAGHANALLSEDLWGATLGTGLVHMLFAGPFSMPTLLVSGGLLAIMLAVAETSRRAFRPVAVDDSPLSSPGMVRVMGGLHYLTAVFAVFVPLAAALYLAVTVSWTLVQRVVLRRRFPLPTSA</sequence>
<dbReference type="GO" id="GO:0005886">
    <property type="term" value="C:plasma membrane"/>
    <property type="evidence" value="ECO:0007669"/>
    <property type="project" value="TreeGrafter"/>
</dbReference>
<evidence type="ECO:0000256" key="9">
    <source>
        <dbReference type="ARBA" id="ARBA00031538"/>
    </source>
</evidence>
<evidence type="ECO:0000313" key="16">
    <source>
        <dbReference type="Proteomes" id="UP000517712"/>
    </source>
</evidence>
<evidence type="ECO:0000313" key="15">
    <source>
        <dbReference type="EMBL" id="MBB5742221.1"/>
    </source>
</evidence>
<dbReference type="NCBIfam" id="TIGR03592">
    <property type="entry name" value="yidC_oxa1_cterm"/>
    <property type="match status" value="1"/>
</dbReference>
<dbReference type="InterPro" id="IPR001708">
    <property type="entry name" value="YidC/ALB3/OXA1/COX18"/>
</dbReference>
<gene>
    <name evidence="15" type="ORF">HD600_000718</name>
</gene>
<feature type="transmembrane region" description="Helical" evidence="13">
    <location>
        <begin position="101"/>
        <end position="122"/>
    </location>
</feature>
<reference evidence="15 16" key="1">
    <citation type="submission" date="2020-08" db="EMBL/GenBank/DDBJ databases">
        <title>Sequencing the genomes of 1000 actinobacteria strains.</title>
        <authorList>
            <person name="Klenk H.-P."/>
        </authorList>
    </citation>
    <scope>NUCLEOTIDE SEQUENCE [LARGE SCALE GENOMIC DNA]</scope>
    <source>
        <strain evidence="15 16">DSM 24823</strain>
    </source>
</reference>